<dbReference type="SUPFAM" id="SSF103190">
    <property type="entry name" value="Sensory domain-like"/>
    <property type="match status" value="1"/>
</dbReference>
<dbReference type="Gene3D" id="3.30.450.20">
    <property type="entry name" value="PAS domain"/>
    <property type="match status" value="2"/>
</dbReference>
<dbReference type="InterPro" id="IPR004089">
    <property type="entry name" value="MCPsignal_dom"/>
</dbReference>
<dbReference type="GO" id="GO:0006935">
    <property type="term" value="P:chemotaxis"/>
    <property type="evidence" value="ECO:0007669"/>
    <property type="project" value="UniProtKB-KW"/>
</dbReference>
<dbReference type="SUPFAM" id="SSF58104">
    <property type="entry name" value="Methyl-accepting chemotaxis protein (MCP) signaling domain"/>
    <property type="match status" value="1"/>
</dbReference>
<feature type="transmembrane region" description="Helical" evidence="11">
    <location>
        <begin position="7"/>
        <end position="27"/>
    </location>
</feature>
<evidence type="ECO:0000256" key="4">
    <source>
        <dbReference type="ARBA" id="ARBA00022500"/>
    </source>
</evidence>
<keyword evidence="6 11" id="KW-1133">Transmembrane helix</keyword>
<dbReference type="SMART" id="SM00283">
    <property type="entry name" value="MA"/>
    <property type="match status" value="1"/>
</dbReference>
<keyword evidence="5 11" id="KW-0812">Transmembrane</keyword>
<evidence type="ECO:0000256" key="10">
    <source>
        <dbReference type="PROSITE-ProRule" id="PRU00284"/>
    </source>
</evidence>
<evidence type="ECO:0000256" key="6">
    <source>
        <dbReference type="ARBA" id="ARBA00022989"/>
    </source>
</evidence>
<keyword evidence="7 11" id="KW-0472">Membrane</keyword>
<evidence type="ECO:0000256" key="5">
    <source>
        <dbReference type="ARBA" id="ARBA00022692"/>
    </source>
</evidence>
<dbReference type="PANTHER" id="PTHR32089:SF117">
    <property type="entry name" value="METHYL ACCEPTING SENSORY TRANSDUCER WITH CACHE_1 SMALL MOLECULE BINDING DOMAIN"/>
    <property type="match status" value="1"/>
</dbReference>
<dbReference type="CDD" id="cd12913">
    <property type="entry name" value="PDC1_MCP_like"/>
    <property type="match status" value="1"/>
</dbReference>
<dbReference type="CDD" id="cd06225">
    <property type="entry name" value="HAMP"/>
    <property type="match status" value="1"/>
</dbReference>
<comment type="caution">
    <text evidence="14">The sequence shown here is derived from an EMBL/GenBank/DDBJ whole genome shotgun (WGS) entry which is preliminary data.</text>
</comment>
<dbReference type="Pfam" id="PF00015">
    <property type="entry name" value="MCPsignal"/>
    <property type="match status" value="1"/>
</dbReference>
<dbReference type="Pfam" id="PF00672">
    <property type="entry name" value="HAMP"/>
    <property type="match status" value="1"/>
</dbReference>
<evidence type="ECO:0000313" key="14">
    <source>
        <dbReference type="EMBL" id="OEE58318.1"/>
    </source>
</evidence>
<evidence type="ECO:0000256" key="3">
    <source>
        <dbReference type="ARBA" id="ARBA00022475"/>
    </source>
</evidence>
<comment type="subcellular location">
    <subcellularLocation>
        <location evidence="1">Cell inner membrane</location>
    </subcellularLocation>
    <subcellularLocation>
        <location evidence="2">Cell membrane</location>
        <topology evidence="2">Multi-pass membrane protein</topology>
    </subcellularLocation>
</comment>
<dbReference type="PANTHER" id="PTHR32089">
    <property type="entry name" value="METHYL-ACCEPTING CHEMOTAXIS PROTEIN MCPB"/>
    <property type="match status" value="1"/>
</dbReference>
<name>A0A1E5BYH9_9GAMM</name>
<evidence type="ECO:0000313" key="15">
    <source>
        <dbReference type="Proteomes" id="UP000095039"/>
    </source>
</evidence>
<evidence type="ECO:0000256" key="11">
    <source>
        <dbReference type="SAM" id="Phobius"/>
    </source>
</evidence>
<keyword evidence="8 10" id="KW-0807">Transducer</keyword>
<dbReference type="AlphaFoldDB" id="A0A1E5BYH9"/>
<feature type="transmembrane region" description="Helical" evidence="11">
    <location>
        <begin position="271"/>
        <end position="294"/>
    </location>
</feature>
<dbReference type="Pfam" id="PF02743">
    <property type="entry name" value="dCache_1"/>
    <property type="match status" value="1"/>
</dbReference>
<dbReference type="PROSITE" id="PS50111">
    <property type="entry name" value="CHEMOTAXIS_TRANSDUC_2"/>
    <property type="match status" value="1"/>
</dbReference>
<gene>
    <name evidence="14" type="ORF">A1OK_04340</name>
</gene>
<evidence type="ECO:0000256" key="7">
    <source>
        <dbReference type="ARBA" id="ARBA00023136"/>
    </source>
</evidence>
<organism evidence="14 15">
    <name type="scientific">Enterovibrio norvegicus FF-454</name>
    <dbReference type="NCBI Taxonomy" id="1185651"/>
    <lineage>
        <taxon>Bacteria</taxon>
        <taxon>Pseudomonadati</taxon>
        <taxon>Pseudomonadota</taxon>
        <taxon>Gammaproteobacteria</taxon>
        <taxon>Vibrionales</taxon>
        <taxon>Vibrionaceae</taxon>
        <taxon>Enterovibrio</taxon>
    </lineage>
</organism>
<dbReference type="SMART" id="SM00304">
    <property type="entry name" value="HAMP"/>
    <property type="match status" value="1"/>
</dbReference>
<dbReference type="Proteomes" id="UP000095039">
    <property type="component" value="Unassembled WGS sequence"/>
</dbReference>
<reference evidence="14 15" key="1">
    <citation type="journal article" date="2012" name="Science">
        <title>Ecological populations of bacteria act as socially cohesive units of antibiotic production and resistance.</title>
        <authorList>
            <person name="Cordero O.X."/>
            <person name="Wildschutte H."/>
            <person name="Kirkup B."/>
            <person name="Proehl S."/>
            <person name="Ngo L."/>
            <person name="Hussain F."/>
            <person name="Le Roux F."/>
            <person name="Mincer T."/>
            <person name="Polz M.F."/>
        </authorList>
    </citation>
    <scope>NUCLEOTIDE SEQUENCE [LARGE SCALE GENOMIC DNA]</scope>
    <source>
        <strain evidence="14 15">FF-454</strain>
    </source>
</reference>
<evidence type="ECO:0000256" key="1">
    <source>
        <dbReference type="ARBA" id="ARBA00004533"/>
    </source>
</evidence>
<evidence type="ECO:0000256" key="9">
    <source>
        <dbReference type="ARBA" id="ARBA00029447"/>
    </source>
</evidence>
<sequence length="626" mass="67987">MKVSHKVALLASCIVVLSFSIFSWFQYNTVKNALYENKAQTTLETTSALGNQVTNWLNSKLALIDMMAQTIDADFTAETIQKTFDTPLLKDEFILIFGGLATDGKSITNDMTWTPENWDARKRPWYPLAKQHDRAILTEPYADAGTNEILISAVANFYDKGEFKGAFGGDLSLSSVSEAVNTLNFDQTGYAFLLSADGNIISHPNTTLNGKSITELFGDNVPSFSQTMTESTIGDQRVFTVFYELSNLYGNKWLIGVVLDKNQVMAEATQFGWTALIATIFSALFCSIALYFGVSRQLKPLEGLRHSLREINGGEGDLTKRIVVSGNDEFGKLSIEFNAFLEYLQSLIGQVKSISLEVRKNTDFTAESASASSQRIQKQLHELESLTNAMGEMSSIAQNVSNNAQRASGAAQEADDAACKGVEVVSNTAKSISSLTVEMESAVGKINELSGYSDNIASILTVITGIAEQTNLLALNAAIEAARAGEMGRGFAVVADEVRALASRTQQSTEEIKKMISQLQIGVGSAEEIILKGRDTAKNTQEIAGQADAVLAEIRNSINEINTLTTDIANGAESQNTTSMEVNQSTNNMRAMSQAASEKATEQEQRCAGMVTLTSKQDIELNKFKV</sequence>
<dbReference type="InterPro" id="IPR033479">
    <property type="entry name" value="dCache_1"/>
</dbReference>
<dbReference type="CDD" id="cd12912">
    <property type="entry name" value="PDC2_MCP_like"/>
    <property type="match status" value="1"/>
</dbReference>
<dbReference type="GO" id="GO:0007165">
    <property type="term" value="P:signal transduction"/>
    <property type="evidence" value="ECO:0007669"/>
    <property type="project" value="UniProtKB-KW"/>
</dbReference>
<evidence type="ECO:0000256" key="2">
    <source>
        <dbReference type="ARBA" id="ARBA00004651"/>
    </source>
</evidence>
<dbReference type="PROSITE" id="PS50885">
    <property type="entry name" value="HAMP"/>
    <property type="match status" value="1"/>
</dbReference>
<dbReference type="EMBL" id="AJWN02000096">
    <property type="protein sequence ID" value="OEE58318.1"/>
    <property type="molecule type" value="Genomic_DNA"/>
</dbReference>
<evidence type="ECO:0000259" key="12">
    <source>
        <dbReference type="PROSITE" id="PS50111"/>
    </source>
</evidence>
<protein>
    <submittedName>
        <fullName evidence="14">Chemotaxis protein</fullName>
    </submittedName>
</protein>
<keyword evidence="3" id="KW-1003">Cell membrane</keyword>
<dbReference type="Gene3D" id="1.10.287.950">
    <property type="entry name" value="Methyl-accepting chemotaxis protein"/>
    <property type="match status" value="1"/>
</dbReference>
<dbReference type="GO" id="GO:0005886">
    <property type="term" value="C:plasma membrane"/>
    <property type="evidence" value="ECO:0007669"/>
    <property type="project" value="UniProtKB-SubCell"/>
</dbReference>
<dbReference type="CDD" id="cd11386">
    <property type="entry name" value="MCP_signal"/>
    <property type="match status" value="1"/>
</dbReference>
<keyword evidence="15" id="KW-1185">Reference proteome</keyword>
<dbReference type="InterPro" id="IPR003660">
    <property type="entry name" value="HAMP_dom"/>
</dbReference>
<feature type="domain" description="Methyl-accepting transducer" evidence="12">
    <location>
        <begin position="354"/>
        <end position="590"/>
    </location>
</feature>
<evidence type="ECO:0000256" key="8">
    <source>
        <dbReference type="ARBA" id="ARBA00023224"/>
    </source>
</evidence>
<evidence type="ECO:0000259" key="13">
    <source>
        <dbReference type="PROSITE" id="PS50885"/>
    </source>
</evidence>
<keyword evidence="4" id="KW-0145">Chemotaxis</keyword>
<dbReference type="FunFam" id="1.10.287.950:FF:000001">
    <property type="entry name" value="Methyl-accepting chemotaxis sensory transducer"/>
    <property type="match status" value="1"/>
</dbReference>
<dbReference type="RefSeq" id="WP_016962553.1">
    <property type="nucleotide sequence ID" value="NZ_AJWN02000096.1"/>
</dbReference>
<comment type="similarity">
    <text evidence="9">Belongs to the methyl-accepting chemotaxis (MCP) protein family.</text>
</comment>
<feature type="domain" description="HAMP" evidence="13">
    <location>
        <begin position="295"/>
        <end position="349"/>
    </location>
</feature>
<proteinExistence type="inferred from homology"/>
<accession>A0A1E5BYH9</accession>
<dbReference type="InterPro" id="IPR029151">
    <property type="entry name" value="Sensor-like_sf"/>
</dbReference>